<comment type="caution">
    <text evidence="2">The sequence shown here is derived from an EMBL/GenBank/DDBJ whole genome shotgun (WGS) entry which is preliminary data.</text>
</comment>
<reference evidence="3" key="1">
    <citation type="journal article" date="2019" name="Int. J. Syst. Evol. Microbiol.">
        <title>The Global Catalogue of Microorganisms (GCM) 10K type strain sequencing project: providing services to taxonomists for standard genome sequencing and annotation.</title>
        <authorList>
            <consortium name="The Broad Institute Genomics Platform"/>
            <consortium name="The Broad Institute Genome Sequencing Center for Infectious Disease"/>
            <person name="Wu L."/>
            <person name="Ma J."/>
        </authorList>
    </citation>
    <scope>NUCLEOTIDE SEQUENCE [LARGE SCALE GENOMIC DNA]</scope>
    <source>
        <strain evidence="3">JCM 12607</strain>
    </source>
</reference>
<name>A0ABW2X9Z7_9ACTN</name>
<keyword evidence="3" id="KW-1185">Reference proteome</keyword>
<dbReference type="EMBL" id="JBHTGL010000008">
    <property type="protein sequence ID" value="MFD0628845.1"/>
    <property type="molecule type" value="Genomic_DNA"/>
</dbReference>
<accession>A0ABW2X9Z7</accession>
<feature type="compositionally biased region" description="Polar residues" evidence="1">
    <location>
        <begin position="106"/>
        <end position="128"/>
    </location>
</feature>
<gene>
    <name evidence="2" type="ORF">ACFQ2K_45740</name>
</gene>
<evidence type="ECO:0000313" key="3">
    <source>
        <dbReference type="Proteomes" id="UP001596915"/>
    </source>
</evidence>
<organism evidence="2 3">
    <name type="scientific">Streptomyces sanglieri</name>
    <dbReference type="NCBI Taxonomy" id="193460"/>
    <lineage>
        <taxon>Bacteria</taxon>
        <taxon>Bacillati</taxon>
        <taxon>Actinomycetota</taxon>
        <taxon>Actinomycetes</taxon>
        <taxon>Kitasatosporales</taxon>
        <taxon>Streptomycetaceae</taxon>
        <taxon>Streptomyces</taxon>
    </lineage>
</organism>
<protein>
    <recommendedName>
        <fullName evidence="4">CchlP</fullName>
    </recommendedName>
</protein>
<dbReference type="Proteomes" id="UP001596915">
    <property type="component" value="Unassembled WGS sequence"/>
</dbReference>
<evidence type="ECO:0008006" key="4">
    <source>
        <dbReference type="Google" id="ProtNLM"/>
    </source>
</evidence>
<proteinExistence type="predicted"/>
<feature type="region of interest" description="Disordered" evidence="1">
    <location>
        <begin position="104"/>
        <end position="128"/>
    </location>
</feature>
<sequence>MEAELAALAVSGATTLVGHMVSDAWAQTRERMARFLARGRETDGVDEELDASREELIAARDGGDPDAAADIEDEWRLRMRRALRADPAAAQELRVLLDELAPRSEGVSTVTINNSVSGDTQNSQVVQG</sequence>
<evidence type="ECO:0000313" key="2">
    <source>
        <dbReference type="EMBL" id="MFD0628845.1"/>
    </source>
</evidence>
<evidence type="ECO:0000256" key="1">
    <source>
        <dbReference type="SAM" id="MobiDB-lite"/>
    </source>
</evidence>